<dbReference type="AlphaFoldDB" id="A0A842HKI2"/>
<dbReference type="Proteomes" id="UP000546464">
    <property type="component" value="Unassembled WGS sequence"/>
</dbReference>
<dbReference type="EMBL" id="JACHVB010000060">
    <property type="protein sequence ID" value="MBC2596046.1"/>
    <property type="molecule type" value="Genomic_DNA"/>
</dbReference>
<evidence type="ECO:0000313" key="3">
    <source>
        <dbReference type="EMBL" id="MBC2596046.1"/>
    </source>
</evidence>
<reference evidence="3 4" key="1">
    <citation type="submission" date="2020-07" db="EMBL/GenBank/DDBJ databases">
        <authorList>
            <person name="Feng X."/>
        </authorList>
    </citation>
    <scope>NUCLEOTIDE SEQUENCE [LARGE SCALE GENOMIC DNA]</scope>
    <source>
        <strain evidence="3 4">JCM31066</strain>
    </source>
</reference>
<keyword evidence="2" id="KW-0812">Transmembrane</keyword>
<feature type="region of interest" description="Disordered" evidence="1">
    <location>
        <begin position="1"/>
        <end position="27"/>
    </location>
</feature>
<accession>A0A842HKI2</accession>
<keyword evidence="4" id="KW-1185">Reference proteome</keyword>
<gene>
    <name evidence="3" type="ORF">H5P28_17400</name>
</gene>
<evidence type="ECO:0000256" key="2">
    <source>
        <dbReference type="SAM" id="Phobius"/>
    </source>
</evidence>
<feature type="transmembrane region" description="Helical" evidence="2">
    <location>
        <begin position="90"/>
        <end position="107"/>
    </location>
</feature>
<evidence type="ECO:0000313" key="4">
    <source>
        <dbReference type="Proteomes" id="UP000546464"/>
    </source>
</evidence>
<organism evidence="3 4">
    <name type="scientific">Ruficoccus amylovorans</name>
    <dbReference type="NCBI Taxonomy" id="1804625"/>
    <lineage>
        <taxon>Bacteria</taxon>
        <taxon>Pseudomonadati</taxon>
        <taxon>Verrucomicrobiota</taxon>
        <taxon>Opitutia</taxon>
        <taxon>Puniceicoccales</taxon>
        <taxon>Cerasicoccaceae</taxon>
        <taxon>Ruficoccus</taxon>
    </lineage>
</organism>
<name>A0A842HKI2_9BACT</name>
<keyword evidence="2" id="KW-0472">Membrane</keyword>
<feature type="compositionally biased region" description="Polar residues" evidence="1">
    <location>
        <begin position="7"/>
        <end position="26"/>
    </location>
</feature>
<dbReference type="RefSeq" id="WP_185676963.1">
    <property type="nucleotide sequence ID" value="NZ_JACHVB010000060.1"/>
</dbReference>
<sequence length="114" mass="12237">MSEEKTSPTLTSGASVESAPGTSGRSSGRALRVLGAVFHWIGWWAIFTFSFILAGGIIGGGIFLTIGLLTHPELETSYRLSKGFLNGAEYFGIWAGGMGIVLCWIKAHREGRFL</sequence>
<protein>
    <submittedName>
        <fullName evidence="3">Uncharacterized protein</fullName>
    </submittedName>
</protein>
<keyword evidence="2" id="KW-1133">Transmembrane helix</keyword>
<proteinExistence type="predicted"/>
<comment type="caution">
    <text evidence="3">The sequence shown here is derived from an EMBL/GenBank/DDBJ whole genome shotgun (WGS) entry which is preliminary data.</text>
</comment>
<feature type="transmembrane region" description="Helical" evidence="2">
    <location>
        <begin position="41"/>
        <end position="69"/>
    </location>
</feature>
<evidence type="ECO:0000256" key="1">
    <source>
        <dbReference type="SAM" id="MobiDB-lite"/>
    </source>
</evidence>